<dbReference type="Pfam" id="PF25231">
    <property type="entry name" value="DUF7847"/>
    <property type="match status" value="1"/>
</dbReference>
<accession>A0A0K0XVD0</accession>
<proteinExistence type="predicted"/>
<gene>
    <name evidence="2" type="ORF">WM2015_1202</name>
</gene>
<dbReference type="RefSeq" id="WP_049725211.1">
    <property type="nucleotide sequence ID" value="NZ_CP012154.1"/>
</dbReference>
<dbReference type="OrthoDB" id="5298483at2"/>
<evidence type="ECO:0000313" key="2">
    <source>
        <dbReference type="EMBL" id="AKS41576.1"/>
    </source>
</evidence>
<evidence type="ECO:0000313" key="3">
    <source>
        <dbReference type="Proteomes" id="UP000066624"/>
    </source>
</evidence>
<dbReference type="NCBIfam" id="NF041043">
    <property type="entry name" value="BPSS1780_fam"/>
    <property type="match status" value="1"/>
</dbReference>
<evidence type="ECO:0000259" key="1">
    <source>
        <dbReference type="Pfam" id="PF25231"/>
    </source>
</evidence>
<dbReference type="AlphaFoldDB" id="A0A0K0XVD0"/>
<dbReference type="EMBL" id="CP012154">
    <property type="protein sequence ID" value="AKS41576.1"/>
    <property type="molecule type" value="Genomic_DNA"/>
</dbReference>
<protein>
    <recommendedName>
        <fullName evidence="1">DUF7847 domain-containing protein</fullName>
    </recommendedName>
</protein>
<dbReference type="InterPro" id="IPR057169">
    <property type="entry name" value="DUF7847"/>
</dbReference>
<name>A0A0K0XVD0_9GAMM</name>
<reference evidence="2 3" key="1">
    <citation type="submission" date="2015-07" db="EMBL/GenBank/DDBJ databases">
        <authorList>
            <person name="Noorani M."/>
        </authorList>
    </citation>
    <scope>NUCLEOTIDE SEQUENCE [LARGE SCALE GENOMIC DNA]</scope>
    <source>
        <strain evidence="2 3">KCTC 42284</strain>
    </source>
</reference>
<dbReference type="KEGG" id="wma:WM2015_1202"/>
<dbReference type="STRING" id="1579979.WM2015_1202"/>
<dbReference type="Proteomes" id="UP000066624">
    <property type="component" value="Chromosome"/>
</dbReference>
<feature type="domain" description="DUF7847" evidence="1">
    <location>
        <begin position="79"/>
        <end position="242"/>
    </location>
</feature>
<dbReference type="InterPro" id="IPR047798">
    <property type="entry name" value="BPSS1780-like"/>
</dbReference>
<organism evidence="2 3">
    <name type="scientific">Wenzhouxiangella marina</name>
    <dbReference type="NCBI Taxonomy" id="1579979"/>
    <lineage>
        <taxon>Bacteria</taxon>
        <taxon>Pseudomonadati</taxon>
        <taxon>Pseudomonadota</taxon>
        <taxon>Gammaproteobacteria</taxon>
        <taxon>Chromatiales</taxon>
        <taxon>Wenzhouxiangellaceae</taxon>
        <taxon>Wenzhouxiangella</taxon>
    </lineage>
</organism>
<sequence length="269" mass="28833">MTETSNPYQPPEADIEPPRPEGAAGQLLDPPNACSAARGGSWIARGWGLLQAGMGPFIGMFLISGLILMAIGMIPLLGMASGLLMPFFFAGWVVACERVRTEGNARFEDLFAGFSSHFAPLAIAALIYLAANVVATLIAILVMSVMIGSAAVITGGFDPNAVNGPPVQFMLSLLLGMLIYFAITLPVMMLIWFAPHLIVLHDQAPIDAMKMSFQGCLRNIIPFLVYSVIAIGLFLFGLIPLGLGLLIVIPWLTCANYIAYREIYIGDVD</sequence>
<keyword evidence="3" id="KW-1185">Reference proteome</keyword>